<evidence type="ECO:0000256" key="1">
    <source>
        <dbReference type="ARBA" id="ARBA00004496"/>
    </source>
</evidence>
<comment type="subcellular location">
    <subcellularLocation>
        <location evidence="1">Cytoplasm</location>
    </subcellularLocation>
</comment>
<dbReference type="GO" id="GO:0005737">
    <property type="term" value="C:cytoplasm"/>
    <property type="evidence" value="ECO:0007669"/>
    <property type="project" value="UniProtKB-SubCell"/>
</dbReference>
<keyword evidence="4" id="KW-0598">Phosphotransferase system</keyword>
<feature type="domain" description="HPr" evidence="5">
    <location>
        <begin position="3"/>
        <end position="90"/>
    </location>
</feature>
<dbReference type="PANTHER" id="PTHR33705">
    <property type="entry name" value="PHOSPHOCARRIER PROTEIN HPR"/>
    <property type="match status" value="1"/>
</dbReference>
<dbReference type="PROSITE" id="PS00369">
    <property type="entry name" value="PTS_HPR_HIS"/>
    <property type="match status" value="1"/>
</dbReference>
<dbReference type="PANTHER" id="PTHR33705:SF2">
    <property type="entry name" value="PHOSPHOCARRIER PROTEIN NPR"/>
    <property type="match status" value="1"/>
</dbReference>
<dbReference type="SUPFAM" id="SSF55594">
    <property type="entry name" value="HPr-like"/>
    <property type="match status" value="1"/>
</dbReference>
<dbReference type="EMBL" id="BJTG01000008">
    <property type="protein sequence ID" value="GEJ58621.1"/>
    <property type="molecule type" value="Genomic_DNA"/>
</dbReference>
<dbReference type="CDD" id="cd00367">
    <property type="entry name" value="PTS-HPr_like"/>
    <property type="match status" value="1"/>
</dbReference>
<accession>A0A7I9VQI6</accession>
<dbReference type="InterPro" id="IPR035895">
    <property type="entry name" value="HPr-like_sf"/>
</dbReference>
<dbReference type="Pfam" id="PF00381">
    <property type="entry name" value="PTS-HPr"/>
    <property type="match status" value="1"/>
</dbReference>
<dbReference type="Proteomes" id="UP000503640">
    <property type="component" value="Unassembled WGS sequence"/>
</dbReference>
<evidence type="ECO:0000313" key="7">
    <source>
        <dbReference type="Proteomes" id="UP000503640"/>
    </source>
</evidence>
<evidence type="ECO:0000313" key="6">
    <source>
        <dbReference type="EMBL" id="GEJ58621.1"/>
    </source>
</evidence>
<dbReference type="PROSITE" id="PS51350">
    <property type="entry name" value="PTS_HPR_DOM"/>
    <property type="match status" value="1"/>
</dbReference>
<name>A0A7I9VQI6_9BACT</name>
<dbReference type="InterPro" id="IPR001020">
    <property type="entry name" value="PTS_HPr_His_P_site"/>
</dbReference>
<organism evidence="6 7">
    <name type="scientific">Anaeromyxobacter diazotrophicus</name>
    <dbReference type="NCBI Taxonomy" id="2590199"/>
    <lineage>
        <taxon>Bacteria</taxon>
        <taxon>Pseudomonadati</taxon>
        <taxon>Myxococcota</taxon>
        <taxon>Myxococcia</taxon>
        <taxon>Myxococcales</taxon>
        <taxon>Cystobacterineae</taxon>
        <taxon>Anaeromyxobacteraceae</taxon>
        <taxon>Anaeromyxobacter</taxon>
    </lineage>
</organism>
<dbReference type="AlphaFoldDB" id="A0A7I9VQI6"/>
<dbReference type="PRINTS" id="PR00107">
    <property type="entry name" value="PHOSPHOCPHPR"/>
</dbReference>
<dbReference type="GO" id="GO:0009401">
    <property type="term" value="P:phosphoenolpyruvate-dependent sugar phosphotransferase system"/>
    <property type="evidence" value="ECO:0007669"/>
    <property type="project" value="UniProtKB-KW"/>
</dbReference>
<dbReference type="Gene3D" id="3.30.1340.10">
    <property type="entry name" value="HPr-like"/>
    <property type="match status" value="1"/>
</dbReference>
<reference evidence="7" key="1">
    <citation type="journal article" date="2020" name="Appl. Environ. Microbiol.">
        <title>Diazotrophic Anaeromyxobacter Isolates from Soils.</title>
        <authorList>
            <person name="Masuda Y."/>
            <person name="Yamanaka H."/>
            <person name="Xu Z.X."/>
            <person name="Shiratori Y."/>
            <person name="Aono T."/>
            <person name="Amachi S."/>
            <person name="Senoo K."/>
            <person name="Itoh H."/>
        </authorList>
    </citation>
    <scope>NUCLEOTIDE SEQUENCE [LARGE SCALE GENOMIC DNA]</scope>
    <source>
        <strain evidence="7">R267</strain>
    </source>
</reference>
<dbReference type="NCBIfam" id="TIGR01003">
    <property type="entry name" value="PTS_HPr_family"/>
    <property type="match status" value="1"/>
</dbReference>
<dbReference type="InterPro" id="IPR000032">
    <property type="entry name" value="HPr-like"/>
</dbReference>
<gene>
    <name evidence="6" type="primary">ptsH</name>
    <name evidence="6" type="ORF">AMYX_33620</name>
</gene>
<keyword evidence="3" id="KW-0963">Cytoplasm</keyword>
<protein>
    <submittedName>
        <fullName evidence="6">Phosphocarrier protein HPr</fullName>
    </submittedName>
</protein>
<comment type="similarity">
    <text evidence="2">Belongs to the HPr family.</text>
</comment>
<evidence type="ECO:0000256" key="3">
    <source>
        <dbReference type="ARBA" id="ARBA00022490"/>
    </source>
</evidence>
<sequence length="90" mass="9516">MARLERMFLIVNTLGLHARAAAQLVQTANRYRAEVQVTKDGAEVNGKSIMGVLTLAAAKGTQIVVACEGEDAQAAMDALAKVIENGFGEK</sequence>
<evidence type="ECO:0000256" key="2">
    <source>
        <dbReference type="ARBA" id="ARBA00010736"/>
    </source>
</evidence>
<evidence type="ECO:0000259" key="5">
    <source>
        <dbReference type="PROSITE" id="PS51350"/>
    </source>
</evidence>
<keyword evidence="7" id="KW-1185">Reference proteome</keyword>
<proteinExistence type="inferred from homology"/>
<evidence type="ECO:0000256" key="4">
    <source>
        <dbReference type="ARBA" id="ARBA00022683"/>
    </source>
</evidence>
<comment type="caution">
    <text evidence="6">The sequence shown here is derived from an EMBL/GenBank/DDBJ whole genome shotgun (WGS) entry which is preliminary data.</text>
</comment>
<dbReference type="InterPro" id="IPR050399">
    <property type="entry name" value="HPr"/>
</dbReference>